<dbReference type="Proteomes" id="UP000009168">
    <property type="component" value="Unassembled WGS sequence"/>
</dbReference>
<evidence type="ECO:0000259" key="4">
    <source>
        <dbReference type="PROSITE" id="PS51017"/>
    </source>
</evidence>
<dbReference type="GO" id="GO:0005634">
    <property type="term" value="C:nucleus"/>
    <property type="evidence" value="ECO:0007669"/>
    <property type="project" value="UniProtKB-SubCell"/>
</dbReference>
<accession>Q24IJ5</accession>
<proteinExistence type="predicted"/>
<dbReference type="InterPro" id="IPR010402">
    <property type="entry name" value="CCT_domain"/>
</dbReference>
<dbReference type="PANTHER" id="PTHR31319">
    <property type="entry name" value="ZINC FINGER PROTEIN CONSTANS-LIKE 4"/>
    <property type="match status" value="1"/>
</dbReference>
<evidence type="ECO:0000256" key="2">
    <source>
        <dbReference type="ARBA" id="ARBA00023242"/>
    </source>
</evidence>
<evidence type="ECO:0000256" key="3">
    <source>
        <dbReference type="SAM" id="MobiDB-lite"/>
    </source>
</evidence>
<feature type="region of interest" description="Disordered" evidence="3">
    <location>
        <begin position="523"/>
        <end position="542"/>
    </location>
</feature>
<dbReference type="InterPro" id="IPR045281">
    <property type="entry name" value="CONSTANS-like"/>
</dbReference>
<evidence type="ECO:0000313" key="5">
    <source>
        <dbReference type="EMBL" id="EAS07630.1"/>
    </source>
</evidence>
<feature type="domain" description="CCT" evidence="4">
    <location>
        <begin position="375"/>
        <end position="417"/>
    </location>
</feature>
<dbReference type="Pfam" id="PF06203">
    <property type="entry name" value="CCT"/>
    <property type="match status" value="1"/>
</dbReference>
<organism evidence="5 6">
    <name type="scientific">Tetrahymena thermophila (strain SB210)</name>
    <dbReference type="NCBI Taxonomy" id="312017"/>
    <lineage>
        <taxon>Eukaryota</taxon>
        <taxon>Sar</taxon>
        <taxon>Alveolata</taxon>
        <taxon>Ciliophora</taxon>
        <taxon>Intramacronucleata</taxon>
        <taxon>Oligohymenophorea</taxon>
        <taxon>Hymenostomatida</taxon>
        <taxon>Tetrahymenina</taxon>
        <taxon>Tetrahymenidae</taxon>
        <taxon>Tetrahymena</taxon>
    </lineage>
</organism>
<dbReference type="InParanoid" id="Q24IJ5"/>
<dbReference type="eggNOG" id="ENOG502R32I">
    <property type="taxonomic scope" value="Eukaryota"/>
</dbReference>
<dbReference type="PANTHER" id="PTHR31319:SF77">
    <property type="entry name" value="ZINC FINGER PROTEIN CONSTANS-LIKE 4"/>
    <property type="match status" value="1"/>
</dbReference>
<evidence type="ECO:0000313" key="6">
    <source>
        <dbReference type="Proteomes" id="UP000009168"/>
    </source>
</evidence>
<comment type="subcellular location">
    <subcellularLocation>
        <location evidence="1">Nucleus</location>
    </subcellularLocation>
</comment>
<dbReference type="RefSeq" id="XP_001027872.1">
    <property type="nucleotide sequence ID" value="XM_001027872.1"/>
</dbReference>
<dbReference type="GeneID" id="7840762"/>
<feature type="region of interest" description="Disordered" evidence="3">
    <location>
        <begin position="289"/>
        <end position="314"/>
    </location>
</feature>
<dbReference type="AlphaFoldDB" id="Q24IJ5"/>
<keyword evidence="6" id="KW-1185">Reference proteome</keyword>
<feature type="compositionally biased region" description="Polar residues" evidence="3">
    <location>
        <begin position="531"/>
        <end position="542"/>
    </location>
</feature>
<reference evidence="6" key="1">
    <citation type="journal article" date="2006" name="PLoS Biol.">
        <title>Macronuclear genome sequence of the ciliate Tetrahymena thermophila, a model eukaryote.</title>
        <authorList>
            <person name="Eisen J.A."/>
            <person name="Coyne R.S."/>
            <person name="Wu M."/>
            <person name="Wu D."/>
            <person name="Thiagarajan M."/>
            <person name="Wortman J.R."/>
            <person name="Badger J.H."/>
            <person name="Ren Q."/>
            <person name="Amedeo P."/>
            <person name="Jones K.M."/>
            <person name="Tallon L.J."/>
            <person name="Delcher A.L."/>
            <person name="Salzberg S.L."/>
            <person name="Silva J.C."/>
            <person name="Haas B.J."/>
            <person name="Majoros W.H."/>
            <person name="Farzad M."/>
            <person name="Carlton J.M."/>
            <person name="Smith R.K. Jr."/>
            <person name="Garg J."/>
            <person name="Pearlman R.E."/>
            <person name="Karrer K.M."/>
            <person name="Sun L."/>
            <person name="Manning G."/>
            <person name="Elde N.C."/>
            <person name="Turkewitz A.P."/>
            <person name="Asai D.J."/>
            <person name="Wilkes D.E."/>
            <person name="Wang Y."/>
            <person name="Cai H."/>
            <person name="Collins K."/>
            <person name="Stewart B.A."/>
            <person name="Lee S.R."/>
            <person name="Wilamowska K."/>
            <person name="Weinberg Z."/>
            <person name="Ruzzo W.L."/>
            <person name="Wloga D."/>
            <person name="Gaertig J."/>
            <person name="Frankel J."/>
            <person name="Tsao C.-C."/>
            <person name="Gorovsky M.A."/>
            <person name="Keeling P.J."/>
            <person name="Waller R.F."/>
            <person name="Patron N.J."/>
            <person name="Cherry J.M."/>
            <person name="Stover N.A."/>
            <person name="Krieger C.J."/>
            <person name="del Toro C."/>
            <person name="Ryder H.F."/>
            <person name="Williamson S.C."/>
            <person name="Barbeau R.A."/>
            <person name="Hamilton E.P."/>
            <person name="Orias E."/>
        </authorList>
    </citation>
    <scope>NUCLEOTIDE SEQUENCE [LARGE SCALE GENOMIC DNA]</scope>
    <source>
        <strain evidence="6">SB210</strain>
    </source>
</reference>
<feature type="region of interest" description="Disordered" evidence="3">
    <location>
        <begin position="218"/>
        <end position="238"/>
    </location>
</feature>
<sequence>MSLFENIQYLNNQQAPLLASLTSSAASNTLNPLYDISLAASLFPNILQAQSQNQQTPNSVATSQFSTSMEPFGSNMNNCMNSNNFALNQNSSLQQNPTQGGMSQMNQSALMQLEYLQQIQLIKQQQQQQDQQREQYKLALITELIKLEQQSQQSTQNPLSQVFGLNDLSIQNQFVQQQQPNTNNLLLELLLQQNKNGTTQVAQSSYLNEVQNQLQSKQKTALLNQSQSPKGNDNNYESRTLSFIPSIASASPQLIAQISPQLKKEDDSICTPQLNQLNTQPINLKNNFQQQSEQQDAMNSVQSKNQQSSEMNQMDSNSITKTLNQQNFDNGVFSSNQQQIKQSQNSDGNNQNLDINILINQQNNDEQFEIQRKRQERLIKIEKYKNKRRNWLRKISYDCRKKVADSRLRIKGRFISKKDTEKIKELIGDNQEAFNAKKNLRLDFMNSKMKLQNLDLNPAISKNEILNQIEQLLLKNRQIHTTQTMQQIVKRIQKKQQVFCLIKRGQTEMIKFSANNRSSSMNYQDEEYSSMCENSKISSTQN</sequence>
<dbReference type="KEGG" id="tet:TTHERM_00920780"/>
<dbReference type="EMBL" id="GG662213">
    <property type="protein sequence ID" value="EAS07630.1"/>
    <property type="molecule type" value="Genomic_DNA"/>
</dbReference>
<protein>
    <submittedName>
        <fullName evidence="5">CCT motif protein</fullName>
    </submittedName>
</protein>
<evidence type="ECO:0000256" key="1">
    <source>
        <dbReference type="ARBA" id="ARBA00004123"/>
    </source>
</evidence>
<gene>
    <name evidence="5" type="ORF">TTHERM_00920780</name>
</gene>
<dbReference type="HOGENOM" id="CLU_503001_0_0_1"/>
<keyword evidence="2" id="KW-0539">Nucleus</keyword>
<dbReference type="PROSITE" id="PS51017">
    <property type="entry name" value="CCT"/>
    <property type="match status" value="1"/>
</dbReference>
<dbReference type="OrthoDB" id="294339at2759"/>
<name>Q24IJ5_TETTS</name>